<dbReference type="Proteomes" id="UP001604277">
    <property type="component" value="Unassembled WGS sequence"/>
</dbReference>
<keyword evidence="2" id="KW-1185">Reference proteome</keyword>
<gene>
    <name evidence="1" type="ORF">Fot_42646</name>
</gene>
<organism evidence="1 2">
    <name type="scientific">Forsythia ovata</name>
    <dbReference type="NCBI Taxonomy" id="205694"/>
    <lineage>
        <taxon>Eukaryota</taxon>
        <taxon>Viridiplantae</taxon>
        <taxon>Streptophyta</taxon>
        <taxon>Embryophyta</taxon>
        <taxon>Tracheophyta</taxon>
        <taxon>Spermatophyta</taxon>
        <taxon>Magnoliopsida</taxon>
        <taxon>eudicotyledons</taxon>
        <taxon>Gunneridae</taxon>
        <taxon>Pentapetalae</taxon>
        <taxon>asterids</taxon>
        <taxon>lamiids</taxon>
        <taxon>Lamiales</taxon>
        <taxon>Oleaceae</taxon>
        <taxon>Forsythieae</taxon>
        <taxon>Forsythia</taxon>
    </lineage>
</organism>
<sequence length="101" mass="11096">MEIPLRFQLIILPLILIFISLSISTATTLDNAYVPYISPSSTVFQNSHTYSPTLFATILSTLGFQELSTDTATANLSTITPLTIFALFPPHLPNMLYPPPP</sequence>
<evidence type="ECO:0000313" key="2">
    <source>
        <dbReference type="Proteomes" id="UP001604277"/>
    </source>
</evidence>
<reference evidence="2" key="1">
    <citation type="submission" date="2024-07" db="EMBL/GenBank/DDBJ databases">
        <title>Two chromosome-level genome assemblies of Korean endemic species Abeliophyllum distichum and Forsythia ovata (Oleaceae).</title>
        <authorList>
            <person name="Jang H."/>
        </authorList>
    </citation>
    <scope>NUCLEOTIDE SEQUENCE [LARGE SCALE GENOMIC DNA]</scope>
</reference>
<accession>A0ABD1RQM6</accession>
<dbReference type="EMBL" id="JBFOLJ010000012">
    <property type="protein sequence ID" value="KAL2489354.1"/>
    <property type="molecule type" value="Genomic_DNA"/>
</dbReference>
<evidence type="ECO:0000313" key="1">
    <source>
        <dbReference type="EMBL" id="KAL2489354.1"/>
    </source>
</evidence>
<name>A0ABD1RQM6_9LAMI</name>
<dbReference type="AlphaFoldDB" id="A0ABD1RQM6"/>
<proteinExistence type="predicted"/>
<comment type="caution">
    <text evidence="1">The sequence shown here is derived from an EMBL/GenBank/DDBJ whole genome shotgun (WGS) entry which is preliminary data.</text>
</comment>
<protein>
    <submittedName>
        <fullName evidence="1">Fasciclin-like arabinogalactan protein 21</fullName>
    </submittedName>
</protein>